<dbReference type="RefSeq" id="WP_015046246.1">
    <property type="nucleotide sequence ID" value="NC_018868.3"/>
</dbReference>
<evidence type="ECO:0000256" key="1">
    <source>
        <dbReference type="ARBA" id="ARBA00022630"/>
    </source>
</evidence>
<accession>K4KJA6</accession>
<reference evidence="6 7" key="1">
    <citation type="journal article" date="2013" name="Genome Announc.">
        <title>Complete genome sequence of Simiduia agarivorans SA1(T), a marine bacterium able to degrade a variety of polysaccharides.</title>
        <authorList>
            <person name="Lin S.Y."/>
            <person name="Shieh W.Y."/>
            <person name="Chen J.S."/>
            <person name="Tang S.L."/>
        </authorList>
    </citation>
    <scope>NUCLEOTIDE SEQUENCE [LARGE SCALE GENOMIC DNA]</scope>
    <source>
        <strain evidence="7">DSM 21679 / JCM 13881 / BCRC 17597 / SA1</strain>
    </source>
</reference>
<gene>
    <name evidence="6" type="ordered locus">M5M_04330</name>
</gene>
<dbReference type="Pfam" id="PF13450">
    <property type="entry name" value="NAD_binding_8"/>
    <property type="match status" value="1"/>
</dbReference>
<dbReference type="STRING" id="1117647.M5M_04330"/>
<evidence type="ECO:0000256" key="5">
    <source>
        <dbReference type="ARBA" id="ARBA00023027"/>
    </source>
</evidence>
<dbReference type="Gene3D" id="3.50.50.60">
    <property type="entry name" value="FAD/NAD(P)-binding domain"/>
    <property type="match status" value="2"/>
</dbReference>
<evidence type="ECO:0000256" key="4">
    <source>
        <dbReference type="ARBA" id="ARBA00022857"/>
    </source>
</evidence>
<organism evidence="6 7">
    <name type="scientific">Simiduia agarivorans (strain DSM 21679 / JCM 13881 / BCRC 17597 / SA1)</name>
    <dbReference type="NCBI Taxonomy" id="1117647"/>
    <lineage>
        <taxon>Bacteria</taxon>
        <taxon>Pseudomonadati</taxon>
        <taxon>Pseudomonadota</taxon>
        <taxon>Gammaproteobacteria</taxon>
        <taxon>Cellvibrionales</taxon>
        <taxon>Cellvibrionaceae</taxon>
        <taxon>Simiduia</taxon>
    </lineage>
</organism>
<keyword evidence="2" id="KW-0732">Signal</keyword>
<proteinExistence type="predicted"/>
<dbReference type="InterPro" id="IPR036188">
    <property type="entry name" value="FAD/NAD-bd_sf"/>
</dbReference>
<evidence type="ECO:0000313" key="6">
    <source>
        <dbReference type="EMBL" id="AFU98073.1"/>
    </source>
</evidence>
<dbReference type="OrthoDB" id="9774675at2"/>
<evidence type="ECO:0000313" key="7">
    <source>
        <dbReference type="Proteomes" id="UP000000466"/>
    </source>
</evidence>
<keyword evidence="1" id="KW-0285">Flavoprotein</keyword>
<sequence>MTKKAAARNVRTGRRYRTGRAAEHYDAIVIGSGIGGLCTAALLSRLGQKVCVLEQHYTAGGYTHSYENQGYEWDVGVHYVGEVHRPWSLLRKVFDTISDGALQWAEMGKVYDQIHLGDESFDFVSGKSEFINRLAKHFPEERATIERYVALITRLSQSTPTYFLGLTLPRPLGRFYARLRRWFLPKECFQSTKEVLDGLTQNHKLKAVLVGQWGDYGLPPSESAFIMHAMVAKHYLAGGAYPVGGSWAIAKSIIPVIQQSGGEVFTYAGVDQILIEQGEARGVKLVNGDVIRADKVVSNAGYMPTRNRLIPAASRARFEQDFQGVPLSSAHLCIYAGFRGDAQALGLDSTNLWIYPGSDHDAQMQASRARPEADFPLIYISFPSTKDPEWNKHYPGKSTVEIVTIGSMEQFRAWLGTEWGKRGDDYEALKEFISQRLLAVLYKHRPALRDALDFYELSTPLSTQWFQWNEQGEIYGLDHTPARFKAIGLHTQTPIKNLYLTGADVVTAGVGGALMAGVMTATRMAGWRGYKIMQLIRGSASASDKAPAQPVPNPD</sequence>
<dbReference type="SUPFAM" id="SSF51905">
    <property type="entry name" value="FAD/NAD(P)-binding domain"/>
    <property type="match status" value="1"/>
</dbReference>
<dbReference type="AlphaFoldDB" id="K4KJA6"/>
<dbReference type="eggNOG" id="COG1233">
    <property type="taxonomic scope" value="Bacteria"/>
</dbReference>
<keyword evidence="4" id="KW-0521">NADP</keyword>
<name>K4KJA6_SIMAS</name>
<dbReference type="Proteomes" id="UP000000466">
    <property type="component" value="Chromosome"/>
</dbReference>
<dbReference type="InterPro" id="IPR052206">
    <property type="entry name" value="Retinol_saturase"/>
</dbReference>
<dbReference type="EMBL" id="CP003746">
    <property type="protein sequence ID" value="AFU98073.1"/>
    <property type="molecule type" value="Genomic_DNA"/>
</dbReference>
<keyword evidence="3" id="KW-0274">FAD</keyword>
<dbReference type="KEGG" id="saga:M5M_04330"/>
<dbReference type="PANTHER" id="PTHR46091">
    <property type="entry name" value="BLR7054 PROTEIN"/>
    <property type="match status" value="1"/>
</dbReference>
<dbReference type="PANTHER" id="PTHR46091:SF3">
    <property type="entry name" value="AMINE OXIDASE DOMAIN-CONTAINING PROTEIN"/>
    <property type="match status" value="1"/>
</dbReference>
<evidence type="ECO:0000256" key="3">
    <source>
        <dbReference type="ARBA" id="ARBA00022827"/>
    </source>
</evidence>
<evidence type="ECO:0000256" key="2">
    <source>
        <dbReference type="ARBA" id="ARBA00022729"/>
    </source>
</evidence>
<protein>
    <submittedName>
        <fullName evidence="6">Phytoene dehydrogenase-like protein</fullName>
    </submittedName>
</protein>
<keyword evidence="7" id="KW-1185">Reference proteome</keyword>
<dbReference type="HOGENOM" id="CLU_019722_1_0_6"/>
<keyword evidence="5" id="KW-0520">NAD</keyword>